<dbReference type="Pfam" id="PF06386">
    <property type="entry name" value="GvpL_GvpF"/>
    <property type="match status" value="1"/>
</dbReference>
<evidence type="ECO:0000256" key="3">
    <source>
        <dbReference type="ARBA" id="ARBA00035643"/>
    </source>
</evidence>
<comment type="similarity">
    <text evidence="3">Belongs to the gas vesicle GvpF/GvpL family.</text>
</comment>
<reference evidence="4 5" key="1">
    <citation type="submission" date="2019-11" db="EMBL/GenBank/DDBJ databases">
        <title>Draft genome of Amycolatopsis RM579.</title>
        <authorList>
            <person name="Duangmal K."/>
            <person name="Mingma R."/>
        </authorList>
    </citation>
    <scope>NUCLEOTIDE SEQUENCE [LARGE SCALE GENOMIC DNA]</scope>
    <source>
        <strain evidence="4 5">RM579</strain>
    </source>
</reference>
<name>A0A6N7YNB4_9PSEU</name>
<dbReference type="RefSeq" id="WP_154756682.1">
    <property type="nucleotide sequence ID" value="NZ_WMBA01000012.1"/>
</dbReference>
<comment type="caution">
    <text evidence="4">The sequence shown here is derived from an EMBL/GenBank/DDBJ whole genome shotgun (WGS) entry which is preliminary data.</text>
</comment>
<protein>
    <recommendedName>
        <fullName evidence="6">Gas vesicle protein GvpFL</fullName>
    </recommendedName>
</protein>
<keyword evidence="1" id="KW-0304">Gas vesicle</keyword>
<evidence type="ECO:0000313" key="5">
    <source>
        <dbReference type="Proteomes" id="UP000440096"/>
    </source>
</evidence>
<evidence type="ECO:0000256" key="2">
    <source>
        <dbReference type="ARBA" id="ARBA00035108"/>
    </source>
</evidence>
<gene>
    <name evidence="4" type="ORF">GKO32_10825</name>
</gene>
<dbReference type="PANTHER" id="PTHR36852:SF1">
    <property type="entry name" value="PROTEIN GVPL 2"/>
    <property type="match status" value="1"/>
</dbReference>
<comment type="subcellular location">
    <subcellularLocation>
        <location evidence="2">Gas vesicle</location>
    </subcellularLocation>
</comment>
<sequence>MAEEYGIWLYVITGELDPAVPGAVSGVAGETPRVLQSAELAAVVGDVPLSAFGEEALRRNFEDLDWLGAVAKAHDAVIAAVRAARPVVPIRLATVYHDDERVREMLAQRAADCRRTLDRLTGRTEWGVKLFLGAEPESVAAPSSSSRGGAGTAYLARRRAALSARENRSQRAIEQARRIHARLATLAVDARTHPPQSRALAAENGRMILNAAYLVGDADARKFIDAAEACEEDNDAIRAQVTGPWPPYSFASLEET</sequence>
<evidence type="ECO:0000256" key="1">
    <source>
        <dbReference type="ARBA" id="ARBA00022987"/>
    </source>
</evidence>
<dbReference type="GO" id="GO:0031411">
    <property type="term" value="C:gas vesicle"/>
    <property type="evidence" value="ECO:0007669"/>
    <property type="project" value="UniProtKB-SubCell"/>
</dbReference>
<organism evidence="4 5">
    <name type="scientific">Amycolatopsis pithecellobii</name>
    <dbReference type="NCBI Taxonomy" id="664692"/>
    <lineage>
        <taxon>Bacteria</taxon>
        <taxon>Bacillati</taxon>
        <taxon>Actinomycetota</taxon>
        <taxon>Actinomycetes</taxon>
        <taxon>Pseudonocardiales</taxon>
        <taxon>Pseudonocardiaceae</taxon>
        <taxon>Amycolatopsis</taxon>
    </lineage>
</organism>
<keyword evidence="5" id="KW-1185">Reference proteome</keyword>
<accession>A0A6N7YNB4</accession>
<dbReference type="EMBL" id="WMBA01000012">
    <property type="protein sequence ID" value="MTD54465.1"/>
    <property type="molecule type" value="Genomic_DNA"/>
</dbReference>
<evidence type="ECO:0008006" key="6">
    <source>
        <dbReference type="Google" id="ProtNLM"/>
    </source>
</evidence>
<dbReference type="PANTHER" id="PTHR36852">
    <property type="entry name" value="PROTEIN GVPL 2"/>
    <property type="match status" value="1"/>
</dbReference>
<dbReference type="AlphaFoldDB" id="A0A6N7YNB4"/>
<dbReference type="OrthoDB" id="146444at2"/>
<evidence type="ECO:0000313" key="4">
    <source>
        <dbReference type="EMBL" id="MTD54465.1"/>
    </source>
</evidence>
<dbReference type="Proteomes" id="UP000440096">
    <property type="component" value="Unassembled WGS sequence"/>
</dbReference>
<dbReference type="GO" id="GO:0031412">
    <property type="term" value="P:gas vesicle organization"/>
    <property type="evidence" value="ECO:0007669"/>
    <property type="project" value="InterPro"/>
</dbReference>
<proteinExistence type="inferred from homology"/>
<dbReference type="InterPro" id="IPR009430">
    <property type="entry name" value="GvpL/GvpF"/>
</dbReference>